<dbReference type="InterPro" id="IPR007891">
    <property type="entry name" value="CHASE3"/>
</dbReference>
<dbReference type="SMART" id="SM00388">
    <property type="entry name" value="HisKA"/>
    <property type="match status" value="1"/>
</dbReference>
<feature type="domain" description="Histidine kinase" evidence="8">
    <location>
        <begin position="253"/>
        <end position="469"/>
    </location>
</feature>
<sequence>MNAIVKVRSGSVYVLLALSIVFVIVSAVITYNNTQEKKQSMDRVIRRYQSIGSSTQLLSLLKDMETGQRGYVITGDSDFLEPYNEARGMVAMQTDSLKKLLDGDEQQTYLLEDKIIAALQNKRRDLENTLAAVNTFGKDSAARRIHEKTGKAYMDTLTVLIRALVHREQTLLDRENKTLETNTRMEDNVRFLAFLLIGLTSAVALVTLALKQRNINTLVLNLKRANETLEHKVQVRTTQLVNANTAKDHFLGIASHDLKVPIAGVLGLISLMRLENTERSENDLQYLDYMEDACKTMQELVRNLLDINRIEQGQSQPRKTKVELASLLNKLNTEFSHAAEKKSLQWEVMPAEGTIHTDPDILQRILENLISNAFKFSSIGKTVKLNTVLRDDTVSFAVIDEGLGIPVDEMPNLFKKFQRLTNRPTAGEGSTGLGLSIVKELVSLLEGQISVTSVVGEGSTFVVTLPTVAPKKN</sequence>
<dbReference type="CDD" id="cd00075">
    <property type="entry name" value="HATPase"/>
    <property type="match status" value="1"/>
</dbReference>
<organism evidence="9 10">
    <name type="scientific">Chryseolinea lacunae</name>
    <dbReference type="NCBI Taxonomy" id="2801331"/>
    <lineage>
        <taxon>Bacteria</taxon>
        <taxon>Pseudomonadati</taxon>
        <taxon>Bacteroidota</taxon>
        <taxon>Cytophagia</taxon>
        <taxon>Cytophagales</taxon>
        <taxon>Fulvivirgaceae</taxon>
        <taxon>Chryseolinea</taxon>
    </lineage>
</organism>
<reference evidence="9 10" key="1">
    <citation type="submission" date="2021-01" db="EMBL/GenBank/DDBJ databases">
        <title>Chryseolinea sp. Jin1 Genome sequencing and assembly.</title>
        <authorList>
            <person name="Kim I."/>
        </authorList>
    </citation>
    <scope>NUCLEOTIDE SEQUENCE [LARGE SCALE GENOMIC DNA]</scope>
    <source>
        <strain evidence="9 10">Jin1</strain>
    </source>
</reference>
<dbReference type="Pfam" id="PF00512">
    <property type="entry name" value="HisKA"/>
    <property type="match status" value="1"/>
</dbReference>
<keyword evidence="5" id="KW-0418">Kinase</keyword>
<keyword evidence="4" id="KW-0808">Transferase</keyword>
<evidence type="ECO:0000259" key="8">
    <source>
        <dbReference type="PROSITE" id="PS50109"/>
    </source>
</evidence>
<dbReference type="PANTHER" id="PTHR43711">
    <property type="entry name" value="TWO-COMPONENT HISTIDINE KINASE"/>
    <property type="match status" value="1"/>
</dbReference>
<dbReference type="InterPro" id="IPR036890">
    <property type="entry name" value="HATPase_C_sf"/>
</dbReference>
<evidence type="ECO:0000256" key="7">
    <source>
        <dbReference type="SAM" id="Phobius"/>
    </source>
</evidence>
<dbReference type="PROSITE" id="PS50109">
    <property type="entry name" value="HIS_KIN"/>
    <property type="match status" value="1"/>
</dbReference>
<accession>A0ABS1KTD1</accession>
<dbReference type="Pfam" id="PF02518">
    <property type="entry name" value="HATPase_c"/>
    <property type="match status" value="1"/>
</dbReference>
<proteinExistence type="predicted"/>
<evidence type="ECO:0000256" key="2">
    <source>
        <dbReference type="ARBA" id="ARBA00012438"/>
    </source>
</evidence>
<feature type="transmembrane region" description="Helical" evidence="7">
    <location>
        <begin position="191"/>
        <end position="210"/>
    </location>
</feature>
<dbReference type="CDD" id="cd19410">
    <property type="entry name" value="HK9-like_sensor"/>
    <property type="match status" value="1"/>
</dbReference>
<name>A0ABS1KTD1_9BACT</name>
<dbReference type="SUPFAM" id="SSF47384">
    <property type="entry name" value="Homodimeric domain of signal transducing histidine kinase"/>
    <property type="match status" value="1"/>
</dbReference>
<dbReference type="EMBL" id="JAERRB010000005">
    <property type="protein sequence ID" value="MBL0742720.1"/>
    <property type="molecule type" value="Genomic_DNA"/>
</dbReference>
<evidence type="ECO:0000313" key="10">
    <source>
        <dbReference type="Proteomes" id="UP000613030"/>
    </source>
</evidence>
<keyword evidence="7" id="KW-0472">Membrane</keyword>
<evidence type="ECO:0000256" key="6">
    <source>
        <dbReference type="ARBA" id="ARBA00023012"/>
    </source>
</evidence>
<feature type="transmembrane region" description="Helical" evidence="7">
    <location>
        <begin position="12"/>
        <end position="31"/>
    </location>
</feature>
<keyword evidence="7" id="KW-1133">Transmembrane helix</keyword>
<dbReference type="InterPro" id="IPR050736">
    <property type="entry name" value="Sensor_HK_Regulatory"/>
</dbReference>
<evidence type="ECO:0000313" key="9">
    <source>
        <dbReference type="EMBL" id="MBL0742720.1"/>
    </source>
</evidence>
<dbReference type="Gene3D" id="1.10.287.130">
    <property type="match status" value="1"/>
</dbReference>
<dbReference type="Proteomes" id="UP000613030">
    <property type="component" value="Unassembled WGS sequence"/>
</dbReference>
<dbReference type="InterPro" id="IPR003661">
    <property type="entry name" value="HisK_dim/P_dom"/>
</dbReference>
<protein>
    <recommendedName>
        <fullName evidence="2">histidine kinase</fullName>
        <ecNumber evidence="2">2.7.13.3</ecNumber>
    </recommendedName>
</protein>
<keyword evidence="3" id="KW-0597">Phosphoprotein</keyword>
<dbReference type="SMART" id="SM00387">
    <property type="entry name" value="HATPase_c"/>
    <property type="match status" value="1"/>
</dbReference>
<dbReference type="InterPro" id="IPR003594">
    <property type="entry name" value="HATPase_dom"/>
</dbReference>
<evidence type="ECO:0000256" key="4">
    <source>
        <dbReference type="ARBA" id="ARBA00022679"/>
    </source>
</evidence>
<dbReference type="SUPFAM" id="SSF55874">
    <property type="entry name" value="ATPase domain of HSP90 chaperone/DNA topoisomerase II/histidine kinase"/>
    <property type="match status" value="1"/>
</dbReference>
<comment type="caution">
    <text evidence="9">The sequence shown here is derived from an EMBL/GenBank/DDBJ whole genome shotgun (WGS) entry which is preliminary data.</text>
</comment>
<dbReference type="Gene3D" id="3.30.565.10">
    <property type="entry name" value="Histidine kinase-like ATPase, C-terminal domain"/>
    <property type="match status" value="1"/>
</dbReference>
<keyword evidence="7" id="KW-0812">Transmembrane</keyword>
<dbReference type="RefSeq" id="WP_202011263.1">
    <property type="nucleotide sequence ID" value="NZ_JAERRB010000005.1"/>
</dbReference>
<gene>
    <name evidence="9" type="ORF">JI741_15955</name>
</gene>
<dbReference type="CDD" id="cd00082">
    <property type="entry name" value="HisKA"/>
    <property type="match status" value="1"/>
</dbReference>
<comment type="catalytic activity">
    <reaction evidence="1">
        <text>ATP + protein L-histidine = ADP + protein N-phospho-L-histidine.</text>
        <dbReference type="EC" id="2.7.13.3"/>
    </reaction>
</comment>
<dbReference type="Pfam" id="PF05227">
    <property type="entry name" value="CHASE3"/>
    <property type="match status" value="1"/>
</dbReference>
<keyword evidence="6" id="KW-0902">Two-component regulatory system</keyword>
<dbReference type="InterPro" id="IPR004358">
    <property type="entry name" value="Sig_transdc_His_kin-like_C"/>
</dbReference>
<dbReference type="PANTHER" id="PTHR43711:SF31">
    <property type="entry name" value="HISTIDINE KINASE"/>
    <property type="match status" value="1"/>
</dbReference>
<dbReference type="EC" id="2.7.13.3" evidence="2"/>
<evidence type="ECO:0000256" key="5">
    <source>
        <dbReference type="ARBA" id="ARBA00022777"/>
    </source>
</evidence>
<dbReference type="PRINTS" id="PR00344">
    <property type="entry name" value="BCTRLSENSOR"/>
</dbReference>
<dbReference type="InterPro" id="IPR036097">
    <property type="entry name" value="HisK_dim/P_sf"/>
</dbReference>
<dbReference type="InterPro" id="IPR005467">
    <property type="entry name" value="His_kinase_dom"/>
</dbReference>
<evidence type="ECO:0000256" key="3">
    <source>
        <dbReference type="ARBA" id="ARBA00022553"/>
    </source>
</evidence>
<keyword evidence="10" id="KW-1185">Reference proteome</keyword>
<evidence type="ECO:0000256" key="1">
    <source>
        <dbReference type="ARBA" id="ARBA00000085"/>
    </source>
</evidence>